<keyword evidence="1" id="KW-1133">Transmembrane helix</keyword>
<proteinExistence type="predicted"/>
<dbReference type="RefSeq" id="WP_189642364.1">
    <property type="nucleotide sequence ID" value="NZ_BNAL01000006.1"/>
</dbReference>
<evidence type="ECO:0000313" key="2">
    <source>
        <dbReference type="EMBL" id="GHF98193.1"/>
    </source>
</evidence>
<gene>
    <name evidence="2" type="ORF">GCM10017783_07740</name>
</gene>
<keyword evidence="1" id="KW-0472">Membrane</keyword>
<feature type="transmembrane region" description="Helical" evidence="1">
    <location>
        <begin position="69"/>
        <end position="86"/>
    </location>
</feature>
<comment type="caution">
    <text evidence="2">The sequence shown here is derived from an EMBL/GenBank/DDBJ whole genome shotgun (WGS) entry which is preliminary data.</text>
</comment>
<keyword evidence="3" id="KW-1185">Reference proteome</keyword>
<keyword evidence="1" id="KW-0812">Transmembrane</keyword>
<dbReference type="EMBL" id="BNAL01000006">
    <property type="protein sequence ID" value="GHF98193.1"/>
    <property type="molecule type" value="Genomic_DNA"/>
</dbReference>
<dbReference type="Proteomes" id="UP000632154">
    <property type="component" value="Unassembled WGS sequence"/>
</dbReference>
<protein>
    <submittedName>
        <fullName evidence="2">Uncharacterized protein</fullName>
    </submittedName>
</protein>
<reference evidence="3" key="1">
    <citation type="journal article" date="2019" name="Int. J. Syst. Evol. Microbiol.">
        <title>The Global Catalogue of Microorganisms (GCM) 10K type strain sequencing project: providing services to taxonomists for standard genome sequencing and annotation.</title>
        <authorList>
            <consortium name="The Broad Institute Genomics Platform"/>
            <consortium name="The Broad Institute Genome Sequencing Center for Infectious Disease"/>
            <person name="Wu L."/>
            <person name="Ma J."/>
        </authorList>
    </citation>
    <scope>NUCLEOTIDE SEQUENCE [LARGE SCALE GENOMIC DNA]</scope>
    <source>
        <strain evidence="3">CGMCC 1.18439</strain>
    </source>
</reference>
<feature type="transmembrane region" description="Helical" evidence="1">
    <location>
        <begin position="12"/>
        <end position="34"/>
    </location>
</feature>
<sequence length="89" mass="9487">MAQSEPPPPAPDLLWQLSFVLLLAAGLSLLSPLLGGPMPPLGAVAALLGLRLALQVWRAVQFGERRQLPALLLTALLLGMLFWQAVPRG</sequence>
<organism evidence="2 3">
    <name type="scientific">Deinococcus piscis</name>
    <dbReference type="NCBI Taxonomy" id="394230"/>
    <lineage>
        <taxon>Bacteria</taxon>
        <taxon>Thermotogati</taxon>
        <taxon>Deinococcota</taxon>
        <taxon>Deinococci</taxon>
        <taxon>Deinococcales</taxon>
        <taxon>Deinococcaceae</taxon>
        <taxon>Deinococcus</taxon>
    </lineage>
</organism>
<accession>A0ABQ3K0T4</accession>
<evidence type="ECO:0000313" key="3">
    <source>
        <dbReference type="Proteomes" id="UP000632154"/>
    </source>
</evidence>
<name>A0ABQ3K0T4_9DEIO</name>
<evidence type="ECO:0000256" key="1">
    <source>
        <dbReference type="SAM" id="Phobius"/>
    </source>
</evidence>